<dbReference type="EMBL" id="JACPRF010000200">
    <property type="protein sequence ID" value="MBI2876536.1"/>
    <property type="molecule type" value="Genomic_DNA"/>
</dbReference>
<dbReference type="SUPFAM" id="SSF81301">
    <property type="entry name" value="Nucleotidyltransferase"/>
    <property type="match status" value="1"/>
</dbReference>
<dbReference type="AlphaFoldDB" id="A0A932CNA2"/>
<dbReference type="InterPro" id="IPR030824">
    <property type="entry name" value="CHP04562"/>
</dbReference>
<dbReference type="InterPro" id="IPR043519">
    <property type="entry name" value="NT_sf"/>
</dbReference>
<name>A0A932CNA2_UNCTE</name>
<sequence>MKKLDSTAMGGLDESLLQRNGPGRSAEVPVLPGARPTDPLISRRSSSPEPTKRELRQLLRRLGPILRGESVIDLEKLRTECHTAEDAGRLLQAYGISLGEEAKIREIKQEAIEFIENYFLRNDHLTIPEEIKAAETGVADLILMATLPSPDGRDLLRQRWACALLRVMHTIYHMEDDIRFKYIHQIHERIIYKIKEHIHYEGREMFLGNPEKGGIPLVTFDVKRLKERESIIMKLLHKKENIVTEITDVVGIRLVGRTKIDALRILNYLVQRNLISYPNSIPGQAKNTLIPLDQMEKVLDRGDEGQLAGYIRLIEEGVIVADKEQNDNPHSIEYRAINLTYRDKIEIENQEYLTLAVLLEKAQGKYENLLERKRCSDLSPQETCLCEELMAFLEGMIAEIGVTLGRTSRFLNFYYPFELQIMDVETYEKNQKSFHDYKDKQRQTAKRRVLRFLCDE</sequence>
<organism evidence="2 3">
    <name type="scientific">Tectimicrobiota bacterium</name>
    <dbReference type="NCBI Taxonomy" id="2528274"/>
    <lineage>
        <taxon>Bacteria</taxon>
        <taxon>Pseudomonadati</taxon>
        <taxon>Nitrospinota/Tectimicrobiota group</taxon>
        <taxon>Candidatus Tectimicrobiota</taxon>
    </lineage>
</organism>
<protein>
    <submittedName>
        <fullName evidence="2">TIGR04552 family protein</fullName>
    </submittedName>
</protein>
<dbReference type="NCBIfam" id="TIGR04552">
    <property type="entry name" value="TIGR04552 family protein"/>
    <property type="match status" value="1"/>
</dbReference>
<dbReference type="Gene3D" id="3.30.460.10">
    <property type="entry name" value="Beta Polymerase, domain 2"/>
    <property type="match status" value="1"/>
</dbReference>
<accession>A0A932CNA2</accession>
<evidence type="ECO:0000313" key="2">
    <source>
        <dbReference type="EMBL" id="MBI2876536.1"/>
    </source>
</evidence>
<dbReference type="NCBIfam" id="TIGR04562">
    <property type="entry name" value="TIGR04552 family protein"/>
    <property type="match status" value="1"/>
</dbReference>
<proteinExistence type="predicted"/>
<reference evidence="2" key="1">
    <citation type="submission" date="2020-07" db="EMBL/GenBank/DDBJ databases">
        <title>Huge and variable diversity of episymbiotic CPR bacteria and DPANN archaea in groundwater ecosystems.</title>
        <authorList>
            <person name="He C.Y."/>
            <person name="Keren R."/>
            <person name="Whittaker M."/>
            <person name="Farag I.F."/>
            <person name="Doudna J."/>
            <person name="Cate J.H.D."/>
            <person name="Banfield J.F."/>
        </authorList>
    </citation>
    <scope>NUCLEOTIDE SEQUENCE</scope>
    <source>
        <strain evidence="2">NC_groundwater_672_Ag_B-0.1um_62_36</strain>
    </source>
</reference>
<evidence type="ECO:0000313" key="3">
    <source>
        <dbReference type="Proteomes" id="UP000769766"/>
    </source>
</evidence>
<dbReference type="Proteomes" id="UP000769766">
    <property type="component" value="Unassembled WGS sequence"/>
</dbReference>
<comment type="caution">
    <text evidence="2">The sequence shown here is derived from an EMBL/GenBank/DDBJ whole genome shotgun (WGS) entry which is preliminary data.</text>
</comment>
<evidence type="ECO:0000256" key="1">
    <source>
        <dbReference type="SAM" id="MobiDB-lite"/>
    </source>
</evidence>
<feature type="region of interest" description="Disordered" evidence="1">
    <location>
        <begin position="1"/>
        <end position="52"/>
    </location>
</feature>
<gene>
    <name evidence="2" type="ORF">HYY20_06610</name>
</gene>